<dbReference type="InterPro" id="IPR006913">
    <property type="entry name" value="CENP-V/GFA"/>
</dbReference>
<dbReference type="GO" id="GO:0046872">
    <property type="term" value="F:metal ion binding"/>
    <property type="evidence" value="ECO:0007669"/>
    <property type="project" value="UniProtKB-KW"/>
</dbReference>
<proteinExistence type="inferred from homology"/>
<dbReference type="PROSITE" id="PS51891">
    <property type="entry name" value="CENP_V_GFA"/>
    <property type="match status" value="1"/>
</dbReference>
<protein>
    <recommendedName>
        <fullName evidence="4">CENP-V/GFA domain-containing protein</fullName>
    </recommendedName>
</protein>
<dbReference type="EMBL" id="SHKO01000003">
    <property type="protein sequence ID" value="RZT92634.1"/>
    <property type="molecule type" value="Genomic_DNA"/>
</dbReference>
<sequence length="143" mass="15749">MNDGIKLAGACHCGAVQFTVLIADGLRNVRRCNCSYCAMRGAVVVTADLGNIHYQCGRQWLTCYQFNTMTAEHYFCSRCGIYTHHRRRSDPSQISVNVACLEGVSPFDFPSVPVEEGVIHPLDDPAAAQRAGTLNYVAARHQN</sequence>
<dbReference type="GO" id="GO:0016846">
    <property type="term" value="F:carbon-sulfur lyase activity"/>
    <property type="evidence" value="ECO:0007669"/>
    <property type="project" value="InterPro"/>
</dbReference>
<dbReference type="Proteomes" id="UP000293398">
    <property type="component" value="Unassembled WGS sequence"/>
</dbReference>
<organism evidence="5 6">
    <name type="scientific">Advenella incenata</name>
    <dbReference type="NCBI Taxonomy" id="267800"/>
    <lineage>
        <taxon>Bacteria</taxon>
        <taxon>Pseudomonadati</taxon>
        <taxon>Pseudomonadota</taxon>
        <taxon>Betaproteobacteria</taxon>
        <taxon>Burkholderiales</taxon>
        <taxon>Alcaligenaceae</taxon>
    </lineage>
</organism>
<evidence type="ECO:0000256" key="1">
    <source>
        <dbReference type="ARBA" id="ARBA00005495"/>
    </source>
</evidence>
<dbReference type="AlphaFoldDB" id="A0A4Q7V9S6"/>
<keyword evidence="2" id="KW-0479">Metal-binding</keyword>
<accession>A0A4Q7V9S6</accession>
<keyword evidence="3" id="KW-0862">Zinc</keyword>
<dbReference type="OrthoDB" id="327703at2"/>
<dbReference type="PANTHER" id="PTHR28620">
    <property type="entry name" value="CENTROMERE PROTEIN V"/>
    <property type="match status" value="1"/>
</dbReference>
<comment type="similarity">
    <text evidence="1">Belongs to the Gfa family.</text>
</comment>
<evidence type="ECO:0000256" key="3">
    <source>
        <dbReference type="ARBA" id="ARBA00022833"/>
    </source>
</evidence>
<dbReference type="SUPFAM" id="SSF51316">
    <property type="entry name" value="Mss4-like"/>
    <property type="match status" value="1"/>
</dbReference>
<dbReference type="Pfam" id="PF04828">
    <property type="entry name" value="GFA"/>
    <property type="match status" value="1"/>
</dbReference>
<name>A0A4Q7V9S6_9BURK</name>
<evidence type="ECO:0000256" key="2">
    <source>
        <dbReference type="ARBA" id="ARBA00022723"/>
    </source>
</evidence>
<evidence type="ECO:0000313" key="6">
    <source>
        <dbReference type="Proteomes" id="UP000293398"/>
    </source>
</evidence>
<reference evidence="5 6" key="1">
    <citation type="submission" date="2019-02" db="EMBL/GenBank/DDBJ databases">
        <title>Genomic Encyclopedia of Type Strains, Phase IV (KMG-IV): sequencing the most valuable type-strain genomes for metagenomic binning, comparative biology and taxonomic classification.</title>
        <authorList>
            <person name="Goeker M."/>
        </authorList>
    </citation>
    <scope>NUCLEOTIDE SEQUENCE [LARGE SCALE GENOMIC DNA]</scope>
    <source>
        <strain evidence="5 6">DSM 23814</strain>
    </source>
</reference>
<dbReference type="InterPro" id="IPR052355">
    <property type="entry name" value="CENP-V-like"/>
</dbReference>
<evidence type="ECO:0000259" key="4">
    <source>
        <dbReference type="PROSITE" id="PS51891"/>
    </source>
</evidence>
<evidence type="ECO:0000313" key="5">
    <source>
        <dbReference type="EMBL" id="RZT92634.1"/>
    </source>
</evidence>
<dbReference type="Gene3D" id="2.170.150.70">
    <property type="match status" value="1"/>
</dbReference>
<keyword evidence="6" id="KW-1185">Reference proteome</keyword>
<dbReference type="InterPro" id="IPR011057">
    <property type="entry name" value="Mss4-like_sf"/>
</dbReference>
<gene>
    <name evidence="5" type="ORF">EV681_3390</name>
</gene>
<dbReference type="RefSeq" id="WP_130304673.1">
    <property type="nucleotide sequence ID" value="NZ_SHKO01000003.1"/>
</dbReference>
<feature type="domain" description="CENP-V/GFA" evidence="4">
    <location>
        <begin position="7"/>
        <end position="123"/>
    </location>
</feature>
<comment type="caution">
    <text evidence="5">The sequence shown here is derived from an EMBL/GenBank/DDBJ whole genome shotgun (WGS) entry which is preliminary data.</text>
</comment>
<dbReference type="PANTHER" id="PTHR28620:SF1">
    <property type="entry name" value="CENP-V_GFA DOMAIN-CONTAINING PROTEIN"/>
    <property type="match status" value="1"/>
</dbReference>